<sequence>MNVNHSIARAASDARFIRAGINAAFRERIGTATDVEFNFLGPSVGDENGSFATDQLVEVRVSTAQQVSDFRGVRLAVICDNAWHWTTAATTHFADLPQAGSVTQDLDTMAAYASLIVGNMPVLRARQGKHLAIVAVDFHPYLEFRSTLMRGLQQSPANTDELGPTRALAQYLEMDSTEEEPYVHFSDGTTVRFEQASHDVHKVSGITPGLAAARVLEDAFYLSAENQMYFQGNFPDATVELNADKATATVSYRGGQIAASAVLIATISAEEFTWAWADPELKNTAAARLAGNLARFGVNEVVPELVHPQLPLQLARGHQLPHLALPILGIWTLAGTTLADGRVGLVLLDAPQLHLPEPTPAATEATLEITPPAWIDADRARAAYGSFRGVDV</sequence>
<organism evidence="1 3">
    <name type="scientific">Corynebacterium curieae</name>
    <dbReference type="NCBI Taxonomy" id="2913500"/>
    <lineage>
        <taxon>Bacteria</taxon>
        <taxon>Bacillati</taxon>
        <taxon>Actinomycetota</taxon>
        <taxon>Actinomycetes</taxon>
        <taxon>Mycobacteriales</taxon>
        <taxon>Corynebacteriaceae</taxon>
        <taxon>Corynebacterium</taxon>
    </lineage>
</organism>
<evidence type="ECO:0000313" key="2">
    <source>
        <dbReference type="EMBL" id="MDV2424400.1"/>
    </source>
</evidence>
<dbReference type="Proteomes" id="UP001146430">
    <property type="component" value="Unassembled WGS sequence"/>
</dbReference>
<evidence type="ECO:0000313" key="4">
    <source>
        <dbReference type="Proteomes" id="UP001185631"/>
    </source>
</evidence>
<evidence type="ECO:0000313" key="3">
    <source>
        <dbReference type="Proteomes" id="UP001146430"/>
    </source>
</evidence>
<dbReference type="RefSeq" id="WP_269946129.1">
    <property type="nucleotide sequence ID" value="NZ_JAKMUU010000002.1"/>
</dbReference>
<name>A0A9X3MBN3_9CORY</name>
<reference evidence="1" key="1">
    <citation type="submission" date="2022-02" db="EMBL/GenBank/DDBJ databases">
        <title>Corynebacterium sp. from urogenital microbiome.</title>
        <authorList>
            <person name="Cappelli E.A."/>
            <person name="Ribeiro T.G."/>
            <person name="Peixe L."/>
        </authorList>
    </citation>
    <scope>NUCLEOTIDE SEQUENCE</scope>
    <source>
        <strain evidence="1">C8Ua_181</strain>
    </source>
</reference>
<reference evidence="2 4" key="2">
    <citation type="submission" date="2023-08" db="EMBL/GenBank/DDBJ databases">
        <title>Genomic characterization of the C. tuberculostearicum species complex, a ubiquitous member of the human skin microbiome.</title>
        <authorList>
            <person name="Ahmed N."/>
            <person name="Deming C."/>
            <person name="Conlan S."/>
            <person name="Segre J."/>
        </authorList>
    </citation>
    <scope>NUCLEOTIDE SEQUENCE [LARGE SCALE GENOMIC DNA]</scope>
    <source>
        <strain evidence="2 4">CTNIH19</strain>
    </source>
</reference>
<evidence type="ECO:0000313" key="1">
    <source>
        <dbReference type="EMBL" id="MCZ9306923.1"/>
    </source>
</evidence>
<dbReference type="InterPro" id="IPR049249">
    <property type="entry name" value="DUF6882"/>
</dbReference>
<dbReference type="Pfam" id="PF21813">
    <property type="entry name" value="DUF6882"/>
    <property type="match status" value="1"/>
</dbReference>
<dbReference type="EMBL" id="JAKMUU010000002">
    <property type="protein sequence ID" value="MCZ9306923.1"/>
    <property type="molecule type" value="Genomic_DNA"/>
</dbReference>
<accession>A0A9X3MBN3</accession>
<comment type="caution">
    <text evidence="1">The sequence shown here is derived from an EMBL/GenBank/DDBJ whole genome shotgun (WGS) entry which is preliminary data.</text>
</comment>
<dbReference type="Proteomes" id="UP001185631">
    <property type="component" value="Unassembled WGS sequence"/>
</dbReference>
<keyword evidence="4" id="KW-1185">Reference proteome</keyword>
<protein>
    <submittedName>
        <fullName evidence="1">Uncharacterized protein</fullName>
    </submittedName>
</protein>
<gene>
    <name evidence="1" type="ORF">L8V01_05445</name>
    <name evidence="2" type="ORF">RAE13_08270</name>
</gene>
<dbReference type="AlphaFoldDB" id="A0A9X3MBN3"/>
<proteinExistence type="predicted"/>
<dbReference type="EMBL" id="JAVBID010000009">
    <property type="protein sequence ID" value="MDV2424400.1"/>
    <property type="molecule type" value="Genomic_DNA"/>
</dbReference>